<dbReference type="AlphaFoldDB" id="A0A0N4ZPF6"/>
<dbReference type="WBParaSite" id="PTRK_0001041600.1">
    <property type="protein sequence ID" value="PTRK_0001041600.1"/>
    <property type="gene ID" value="PTRK_0001041600"/>
</dbReference>
<evidence type="ECO:0000313" key="1">
    <source>
        <dbReference type="Proteomes" id="UP000038045"/>
    </source>
</evidence>
<accession>A0A0N4ZPF6</accession>
<organism evidence="1 2">
    <name type="scientific">Parastrongyloides trichosuri</name>
    <name type="common">Possum-specific nematode worm</name>
    <dbReference type="NCBI Taxonomy" id="131310"/>
    <lineage>
        <taxon>Eukaryota</taxon>
        <taxon>Metazoa</taxon>
        <taxon>Ecdysozoa</taxon>
        <taxon>Nematoda</taxon>
        <taxon>Chromadorea</taxon>
        <taxon>Rhabditida</taxon>
        <taxon>Tylenchina</taxon>
        <taxon>Panagrolaimomorpha</taxon>
        <taxon>Strongyloidoidea</taxon>
        <taxon>Strongyloididae</taxon>
        <taxon>Parastrongyloides</taxon>
    </lineage>
</organism>
<keyword evidence="1" id="KW-1185">Reference proteome</keyword>
<sequence>MIPIRIAGTQPPQGFIHTNIFDNSSSSSIQGISTVINPNKRKLSHTNDEDNYEDIRYTKQRKLKIYSVQNKLDIIDYAKVIGNRAAGREFNVAESSIREWRKNEEKLKDNYEKELQKRSETVEVSKAKEIITQHLDAQLIEYINTKNGKLSWYDIKRKAEEIGKQYKVVTQFDITETPINMGWVSRFMKRALNKIPHVPPPSNSNHSFIQHNQNTNTQNGRSIQRPTTIHPTTTMPYLNVQQTCQQPFVLDTNVIASLIQQLQLQKQQQQQSCIINAFLAQQQQQQNSNKISLNYSSLPISGIENRGGLLNVMNQPRIDQIQLQSLLQPENINILQLINNITNMKSNGLLYSQSQTTIGGITHGNNNIITPPPTSPIGNNNKYLIKNNDMITKKGCKNMKIIDNNSIIVSPPNSVNIPSKNLCNKRKGCTPKKSFNGVTNDCCYLKESEDIKQSDTEDSLGCDSSSKLSESDSIGIENRKMDDIIINNVGNDGILINCNEEGELD</sequence>
<name>A0A0N4ZPF6_PARTI</name>
<proteinExistence type="predicted"/>
<protein>
    <submittedName>
        <fullName evidence="2">HTH CENPB-type domain-containing protein</fullName>
    </submittedName>
</protein>
<evidence type="ECO:0000313" key="2">
    <source>
        <dbReference type="WBParaSite" id="PTRK_0001041600.1"/>
    </source>
</evidence>
<dbReference type="Gene3D" id="1.10.10.60">
    <property type="entry name" value="Homeodomain-like"/>
    <property type="match status" value="1"/>
</dbReference>
<dbReference type="Proteomes" id="UP000038045">
    <property type="component" value="Unplaced"/>
</dbReference>
<reference evidence="2" key="1">
    <citation type="submission" date="2017-02" db="UniProtKB">
        <authorList>
            <consortium name="WormBaseParasite"/>
        </authorList>
    </citation>
    <scope>IDENTIFICATION</scope>
</reference>